<organism evidence="2 3">
    <name type="scientific">Burkholderia ubonensis</name>
    <dbReference type="NCBI Taxonomy" id="101571"/>
    <lineage>
        <taxon>Bacteria</taxon>
        <taxon>Pseudomonadati</taxon>
        <taxon>Pseudomonadota</taxon>
        <taxon>Betaproteobacteria</taxon>
        <taxon>Burkholderiales</taxon>
        <taxon>Burkholderiaceae</taxon>
        <taxon>Burkholderia</taxon>
        <taxon>Burkholderia cepacia complex</taxon>
    </lineage>
</organism>
<protein>
    <submittedName>
        <fullName evidence="2">Uncharacterized protein</fullName>
    </submittedName>
</protein>
<feature type="region of interest" description="Disordered" evidence="1">
    <location>
        <begin position="71"/>
        <end position="95"/>
    </location>
</feature>
<dbReference type="AlphaFoldDB" id="A0ABD4E202"/>
<proteinExistence type="predicted"/>
<sequence>MAVDSAGLVAMGEYRYGGSVADRRKLFESAGGSKHPAPAHVAAPRALPPDSVAAVPPSVAGAASVPAAALASPGPSAPVVSPASARAGEAAPDDAPRARDYTLYRADTRTLERMRTDFPAGFSAWVPLGVEGARTFMGAFLGGRETSGLPAHVVDQIGKWGNPKLRDLSQYIKYTKDKSTVWVSTAINTEAGGQSSGAPLHKISAHLYEFEIVDNRLVPLPDGRRNALKPSLLLDAPTLEASSLIALNHGPLHDAEISFFTPIPLSMVESYP</sequence>
<comment type="caution">
    <text evidence="2">The sequence shown here is derived from an EMBL/GenBank/DDBJ whole genome shotgun (WGS) entry which is preliminary data.</text>
</comment>
<dbReference type="EMBL" id="LPAD01000059">
    <property type="protein sequence ID" value="KVN85814.1"/>
    <property type="molecule type" value="Genomic_DNA"/>
</dbReference>
<feature type="region of interest" description="Disordered" evidence="1">
    <location>
        <begin position="27"/>
        <end position="58"/>
    </location>
</feature>
<evidence type="ECO:0000256" key="1">
    <source>
        <dbReference type="SAM" id="MobiDB-lite"/>
    </source>
</evidence>
<accession>A0ABD4E202</accession>
<name>A0ABD4E202_9BURK</name>
<feature type="compositionally biased region" description="Low complexity" evidence="1">
    <location>
        <begin position="71"/>
        <end position="90"/>
    </location>
</feature>
<dbReference type="RefSeq" id="WP_059712433.1">
    <property type="nucleotide sequence ID" value="NZ_LPBV01000033.1"/>
</dbReference>
<evidence type="ECO:0000313" key="2">
    <source>
        <dbReference type="EMBL" id="KVN85814.1"/>
    </source>
</evidence>
<evidence type="ECO:0000313" key="3">
    <source>
        <dbReference type="Proteomes" id="UP000057910"/>
    </source>
</evidence>
<dbReference type="Proteomes" id="UP000057910">
    <property type="component" value="Unassembled WGS sequence"/>
</dbReference>
<reference evidence="2 3" key="1">
    <citation type="submission" date="2015-11" db="EMBL/GenBank/DDBJ databases">
        <title>Expanding the genomic diversity of Burkholderia species for the development of highly accurate diagnostics.</title>
        <authorList>
            <person name="Sahl J."/>
            <person name="Keim P."/>
            <person name="Wagner D."/>
        </authorList>
    </citation>
    <scope>NUCLEOTIDE SEQUENCE [LARGE SCALE GENOMIC DNA]</scope>
    <source>
        <strain evidence="2 3">MSMB1585WGS</strain>
    </source>
</reference>
<gene>
    <name evidence="2" type="ORF">WJ68_12470</name>
</gene>
<feature type="compositionally biased region" description="Low complexity" evidence="1">
    <location>
        <begin position="36"/>
        <end position="58"/>
    </location>
</feature>